<keyword evidence="2" id="KW-1185">Reference proteome</keyword>
<dbReference type="Proteomes" id="UP000183900">
    <property type="component" value="Unassembled WGS sequence"/>
</dbReference>
<dbReference type="EMBL" id="CYHE01000029">
    <property type="protein sequence ID" value="CUB01116.1"/>
    <property type="molecule type" value="Genomic_DNA"/>
</dbReference>
<dbReference type="AlphaFoldDB" id="A0A0K6IDC9"/>
<dbReference type="RefSeq" id="WP_156367111.1">
    <property type="nucleotide sequence ID" value="NZ_CYHE01000029.1"/>
</dbReference>
<reference evidence="2" key="1">
    <citation type="submission" date="2015-08" db="EMBL/GenBank/DDBJ databases">
        <authorList>
            <person name="Varghese N."/>
        </authorList>
    </citation>
    <scope>NUCLEOTIDE SEQUENCE [LARGE SCALE GENOMIC DNA]</scope>
    <source>
        <strain evidence="2">DSM 23407</strain>
    </source>
</reference>
<name>A0A0K6IDC9_9HYPH</name>
<protein>
    <submittedName>
        <fullName evidence="1">Uncharacterized protein</fullName>
    </submittedName>
</protein>
<sequence>MPDEVSGAVFGQEITAGLPAATQVLSPRLFLNTGATAAALANDCAGVYLETDF</sequence>
<organism evidence="1 2">
    <name type="scientific">Pannonibacter indicus</name>
    <dbReference type="NCBI Taxonomy" id="466044"/>
    <lineage>
        <taxon>Bacteria</taxon>
        <taxon>Pseudomonadati</taxon>
        <taxon>Pseudomonadota</taxon>
        <taxon>Alphaproteobacteria</taxon>
        <taxon>Hyphomicrobiales</taxon>
        <taxon>Stappiaceae</taxon>
        <taxon>Pannonibacter</taxon>
    </lineage>
</organism>
<gene>
    <name evidence="1" type="ORF">Ga0061067_1292</name>
</gene>
<evidence type="ECO:0000313" key="1">
    <source>
        <dbReference type="EMBL" id="CUB01116.1"/>
    </source>
</evidence>
<proteinExistence type="predicted"/>
<accession>A0A0K6IDC9</accession>
<evidence type="ECO:0000313" key="2">
    <source>
        <dbReference type="Proteomes" id="UP000183900"/>
    </source>
</evidence>